<proteinExistence type="predicted"/>
<dbReference type="GO" id="GO:0006508">
    <property type="term" value="P:proteolysis"/>
    <property type="evidence" value="ECO:0007669"/>
    <property type="project" value="UniProtKB-KW"/>
</dbReference>
<dbReference type="Pfam" id="PF01972">
    <property type="entry name" value="SDH_protease"/>
    <property type="match status" value="1"/>
</dbReference>
<dbReference type="EMBL" id="CP104450">
    <property type="protein sequence ID" value="UXE36134.1"/>
    <property type="molecule type" value="Genomic_DNA"/>
</dbReference>
<keyword evidence="1" id="KW-0645">Protease</keyword>
<dbReference type="Gene3D" id="3.90.226.10">
    <property type="entry name" value="2-enoyl-CoA Hydratase, Chain A, domain 1"/>
    <property type="match status" value="1"/>
</dbReference>
<evidence type="ECO:0000313" key="2">
    <source>
        <dbReference type="Proteomes" id="UP001064206"/>
    </source>
</evidence>
<name>A0A9Q9J729_RAOOR</name>
<dbReference type="InterPro" id="IPR002825">
    <property type="entry name" value="Pept_S49_ser-pept_pro"/>
</dbReference>
<keyword evidence="1" id="KW-0378">Hydrolase</keyword>
<evidence type="ECO:0000313" key="1">
    <source>
        <dbReference type="EMBL" id="UXE36134.1"/>
    </source>
</evidence>
<dbReference type="GO" id="GO:0016020">
    <property type="term" value="C:membrane"/>
    <property type="evidence" value="ECO:0007669"/>
    <property type="project" value="InterPro"/>
</dbReference>
<sequence>MFTDRQSLYRDLERERGSKVITYVTGDRPGMETKIHSEVYDFFVNHLDEIGVTPKISLLLYTKGGETLTAWSLVNLLRQFCDELEVIIPSKCLSAGTIMALGANKIIMTKQATLGPIDPSLTSPLNPIATINGQESISPVSVEDIKAYLALAKDELGIQNPEDSINILLKLSEKVHPLVLGSVYRAQTQIQMLARRLLTHQVSESDKIERIVSFLCSDSGSHDYTISRREATNDLGLTIEKPSETLYGLINSIYLDIKSELELGRPFDVNTTLGPAPQQQYTAVRALVESTETCSYQMRTQGLLQRVQVSPPPMQQFAINNTVNYEGWKRHDEP</sequence>
<dbReference type="GO" id="GO:0008233">
    <property type="term" value="F:peptidase activity"/>
    <property type="evidence" value="ECO:0007669"/>
    <property type="project" value="UniProtKB-KW"/>
</dbReference>
<dbReference type="PANTHER" id="PTHR35984:SF1">
    <property type="entry name" value="PERIPLASMIC SERINE PROTEASE"/>
    <property type="match status" value="1"/>
</dbReference>
<dbReference type="PANTHER" id="PTHR35984">
    <property type="entry name" value="PERIPLASMIC SERINE PROTEASE"/>
    <property type="match status" value="1"/>
</dbReference>
<accession>A0A9Q9J729</accession>
<dbReference type="InterPro" id="IPR029045">
    <property type="entry name" value="ClpP/crotonase-like_dom_sf"/>
</dbReference>
<organism evidence="1 2">
    <name type="scientific">Raoultella ornithinolytica</name>
    <name type="common">Klebsiella ornithinolytica</name>
    <dbReference type="NCBI Taxonomy" id="54291"/>
    <lineage>
        <taxon>Bacteria</taxon>
        <taxon>Pseudomonadati</taxon>
        <taxon>Pseudomonadota</taxon>
        <taxon>Gammaproteobacteria</taxon>
        <taxon>Enterobacterales</taxon>
        <taxon>Enterobacteriaceae</taxon>
        <taxon>Klebsiella/Raoultella group</taxon>
        <taxon>Raoultella</taxon>
    </lineage>
</organism>
<dbReference type="AlphaFoldDB" id="A0A9Q9J729"/>
<reference evidence="1" key="1">
    <citation type="submission" date="2022-09" db="EMBL/GenBank/DDBJ databases">
        <title>Multidrug resistance Raoultella ornithinolytica Strain MQB_Silv_108.</title>
        <authorList>
            <person name="Quintela-Baluja M."/>
        </authorList>
    </citation>
    <scope>NUCLEOTIDE SEQUENCE</scope>
    <source>
        <strain evidence="1">MQB_Silv_108</strain>
    </source>
</reference>
<dbReference type="SUPFAM" id="SSF52096">
    <property type="entry name" value="ClpP/crotonase"/>
    <property type="match status" value="1"/>
</dbReference>
<protein>
    <submittedName>
        <fullName evidence="1">Serine protease</fullName>
    </submittedName>
</protein>
<dbReference type="Proteomes" id="UP001064206">
    <property type="component" value="Chromosome"/>
</dbReference>
<gene>
    <name evidence="1" type="ORF">N2J37_16380</name>
</gene>